<dbReference type="Proteomes" id="UP000442695">
    <property type="component" value="Unassembled WGS sequence"/>
</dbReference>
<protein>
    <submittedName>
        <fullName evidence="1">Uncharacterized protein</fullName>
    </submittedName>
</protein>
<proteinExistence type="predicted"/>
<dbReference type="EMBL" id="WOWR01000067">
    <property type="protein sequence ID" value="KAF0251183.1"/>
    <property type="molecule type" value="Genomic_DNA"/>
</dbReference>
<comment type="caution">
    <text evidence="1">The sequence shown here is derived from an EMBL/GenBank/DDBJ whole genome shotgun (WGS) entry which is preliminary data.</text>
</comment>
<dbReference type="AlphaFoldDB" id="A0A7V8EAD7"/>
<accession>A0A7V8EAD7</accession>
<evidence type="ECO:0000313" key="1">
    <source>
        <dbReference type="EMBL" id="KAF0251183.1"/>
    </source>
</evidence>
<evidence type="ECO:0000313" key="2">
    <source>
        <dbReference type="Proteomes" id="UP000442695"/>
    </source>
</evidence>
<name>A0A7V8EAD7_PSEPU</name>
<sequence length="103" mass="11966">MTEKNLKFMTTFSFRADHIQDVFELMMLPEMRDVRRLTILPDPAFPDVEVELVSDMSEEALRRLIELMDDAHVIADTFRPCALTENSLQRGVDPDPLPRTPEF</sequence>
<organism evidence="1 2">
    <name type="scientific">Pseudomonas putida</name>
    <name type="common">Arthrobacter siderocapsulatus</name>
    <dbReference type="NCBI Taxonomy" id="303"/>
    <lineage>
        <taxon>Bacteria</taxon>
        <taxon>Pseudomonadati</taxon>
        <taxon>Pseudomonadota</taxon>
        <taxon>Gammaproteobacteria</taxon>
        <taxon>Pseudomonadales</taxon>
        <taxon>Pseudomonadaceae</taxon>
        <taxon>Pseudomonas</taxon>
    </lineage>
</organism>
<reference evidence="1 2" key="1">
    <citation type="submission" date="2019-12" db="EMBL/GenBank/DDBJ databases">
        <authorList>
            <person name="Woiski C."/>
        </authorList>
    </citation>
    <scope>NUCLEOTIDE SEQUENCE [LARGE SCALE GENOMIC DNA]</scope>
    <source>
        <strain evidence="1 2">BOE100</strain>
    </source>
</reference>
<gene>
    <name evidence="1" type="ORF">GN299_30020</name>
</gene>